<evidence type="ECO:0000313" key="2">
    <source>
        <dbReference type="Proteomes" id="UP001172737"/>
    </source>
</evidence>
<keyword evidence="2" id="KW-1185">Reference proteome</keyword>
<evidence type="ECO:0000313" key="1">
    <source>
        <dbReference type="EMBL" id="MDN4487463.1"/>
    </source>
</evidence>
<gene>
    <name evidence="1" type="ORF">QQX10_04680</name>
</gene>
<accession>A0AAW7M477</accession>
<dbReference type="GO" id="GO:0009117">
    <property type="term" value="P:nucleotide metabolic process"/>
    <property type="evidence" value="ECO:0007669"/>
    <property type="project" value="InterPro"/>
</dbReference>
<reference evidence="1" key="1">
    <citation type="submission" date="2023-06" db="EMBL/GenBank/DDBJ databases">
        <title>Sysu t00039.</title>
        <authorList>
            <person name="Gao L."/>
            <person name="Fang B.-Z."/>
            <person name="Li W.-J."/>
        </authorList>
    </citation>
    <scope>NUCLEOTIDE SEQUENCE</scope>
    <source>
        <strain evidence="1">SYSU T00039</strain>
    </source>
</reference>
<protein>
    <submittedName>
        <fullName evidence="1">5'-nucleotidase</fullName>
    </submittedName>
</protein>
<organism evidence="1 2">
    <name type="scientific">Demequina lignilytica</name>
    <dbReference type="NCBI Taxonomy" id="3051663"/>
    <lineage>
        <taxon>Bacteria</taxon>
        <taxon>Bacillati</taxon>
        <taxon>Actinomycetota</taxon>
        <taxon>Actinomycetes</taxon>
        <taxon>Micrococcales</taxon>
        <taxon>Demequinaceae</taxon>
        <taxon>Demequina</taxon>
    </lineage>
</organism>
<dbReference type="GO" id="GO:0000166">
    <property type="term" value="F:nucleotide binding"/>
    <property type="evidence" value="ECO:0007669"/>
    <property type="project" value="InterPro"/>
</dbReference>
<dbReference type="Proteomes" id="UP001172737">
    <property type="component" value="Unassembled WGS sequence"/>
</dbReference>
<dbReference type="PANTHER" id="PTHR31367:SF5">
    <property type="entry name" value="CYTOSOLIC 5'-NUCLEOTIDASE 1A"/>
    <property type="match status" value="1"/>
</dbReference>
<dbReference type="EMBL" id="JAUHPX010000002">
    <property type="protein sequence ID" value="MDN4487463.1"/>
    <property type="molecule type" value="Genomic_DNA"/>
</dbReference>
<dbReference type="GO" id="GO:0000287">
    <property type="term" value="F:magnesium ion binding"/>
    <property type="evidence" value="ECO:0007669"/>
    <property type="project" value="InterPro"/>
</dbReference>
<comment type="caution">
    <text evidence="1">The sequence shown here is derived from an EMBL/GenBank/DDBJ whole genome shotgun (WGS) entry which is preliminary data.</text>
</comment>
<dbReference type="InterPro" id="IPR036412">
    <property type="entry name" value="HAD-like_sf"/>
</dbReference>
<name>A0AAW7M477_9MICO</name>
<dbReference type="InterPro" id="IPR010394">
    <property type="entry name" value="5-nucleotidase"/>
</dbReference>
<dbReference type="SUPFAM" id="SSF56784">
    <property type="entry name" value="HAD-like"/>
    <property type="match status" value="1"/>
</dbReference>
<dbReference type="RefSeq" id="WP_301118523.1">
    <property type="nucleotide sequence ID" value="NZ_JAUHPX010000002.1"/>
</dbReference>
<dbReference type="GO" id="GO:0005737">
    <property type="term" value="C:cytoplasm"/>
    <property type="evidence" value="ECO:0007669"/>
    <property type="project" value="InterPro"/>
</dbReference>
<dbReference type="GO" id="GO:0008253">
    <property type="term" value="F:5'-nucleotidase activity"/>
    <property type="evidence" value="ECO:0007669"/>
    <property type="project" value="InterPro"/>
</dbReference>
<proteinExistence type="predicted"/>
<sequence>MRYELDERLVVGVASSALFDLAESDAYFREHGEYAYRRYQDERIDEVLEPGAAFPFVQRLLALNDLRDGDPVVEIIVLSQNDPSTGLRVMRSIEAHGLTMTRAVFTQGVAPYQYIGALQMSLFLSGNRADVDDAIAAGFPAGHVLPSAAAYDPADPGLRIAFDFDGVLADDGSERIFKSAGMEAFRDHEVTRREHALQPGLLQPLLKDLNRIQALERARKESDPAYEERLRISLVTARAAPSHERAVRSLRDWGVEVNDAFFLGGVSKARVLEVMRPHIFFDDQATHLEDATSFIMGVHVPYGVANESREASAE</sequence>
<dbReference type="Pfam" id="PF06189">
    <property type="entry name" value="5-nucleotidase"/>
    <property type="match status" value="1"/>
</dbReference>
<dbReference type="AlphaFoldDB" id="A0AAW7M477"/>
<dbReference type="PANTHER" id="PTHR31367">
    <property type="entry name" value="CYTOSOLIC 5'-NUCLEOTIDASE 1 FAMILY MEMBER"/>
    <property type="match status" value="1"/>
</dbReference>